<dbReference type="Proteomes" id="UP000007435">
    <property type="component" value="Chromosome"/>
</dbReference>
<evidence type="ECO:0000256" key="3">
    <source>
        <dbReference type="ARBA" id="ARBA00022691"/>
    </source>
</evidence>
<evidence type="ECO:0000259" key="7">
    <source>
        <dbReference type="Pfam" id="PF04055"/>
    </source>
</evidence>
<feature type="domain" description="Radical SAM core" evidence="7">
    <location>
        <begin position="47"/>
        <end position="182"/>
    </location>
</feature>
<keyword evidence="6" id="KW-0411">Iron-sulfur</keyword>
<dbReference type="STRING" id="649349.Lbys_0470"/>
<dbReference type="SFLD" id="SFLDG01067">
    <property type="entry name" value="SPASM/twitch_domain_containing"/>
    <property type="match status" value="1"/>
</dbReference>
<dbReference type="SFLD" id="SFLDG01387">
    <property type="entry name" value="BtrN-like_SPASM_domain_contain"/>
    <property type="match status" value="1"/>
</dbReference>
<proteinExistence type="predicted"/>
<evidence type="ECO:0000256" key="5">
    <source>
        <dbReference type="ARBA" id="ARBA00023004"/>
    </source>
</evidence>
<comment type="cofactor">
    <cofactor evidence="1">
        <name>[4Fe-4S] cluster</name>
        <dbReference type="ChEBI" id="CHEBI:49883"/>
    </cofactor>
</comment>
<evidence type="ECO:0000256" key="1">
    <source>
        <dbReference type="ARBA" id="ARBA00001966"/>
    </source>
</evidence>
<dbReference type="InterPro" id="IPR007197">
    <property type="entry name" value="rSAM"/>
</dbReference>
<dbReference type="OrthoDB" id="9805809at2"/>
<dbReference type="GO" id="GO:0046872">
    <property type="term" value="F:metal ion binding"/>
    <property type="evidence" value="ECO:0007669"/>
    <property type="project" value="UniProtKB-KW"/>
</dbReference>
<evidence type="ECO:0000256" key="2">
    <source>
        <dbReference type="ARBA" id="ARBA00022485"/>
    </source>
</evidence>
<dbReference type="SFLD" id="SFLDS00029">
    <property type="entry name" value="Radical_SAM"/>
    <property type="match status" value="1"/>
</dbReference>
<dbReference type="Pfam" id="PF04055">
    <property type="entry name" value="Radical_SAM"/>
    <property type="match status" value="1"/>
</dbReference>
<evidence type="ECO:0000256" key="4">
    <source>
        <dbReference type="ARBA" id="ARBA00022723"/>
    </source>
</evidence>
<dbReference type="GO" id="GO:0051536">
    <property type="term" value="F:iron-sulfur cluster binding"/>
    <property type="evidence" value="ECO:0007669"/>
    <property type="project" value="UniProtKB-KW"/>
</dbReference>
<dbReference type="Gene3D" id="3.20.20.70">
    <property type="entry name" value="Aldolase class I"/>
    <property type="match status" value="1"/>
</dbReference>
<dbReference type="AlphaFoldDB" id="E4RWS5"/>
<gene>
    <name evidence="9" type="ordered locus">Lbys_0470</name>
</gene>
<protein>
    <submittedName>
        <fullName evidence="9">Radical SAM domain protein</fullName>
    </submittedName>
</protein>
<dbReference type="NCBIfam" id="TIGR04085">
    <property type="entry name" value="rSAM_more_4Fe4S"/>
    <property type="match status" value="1"/>
</dbReference>
<reference evidence="9 10" key="2">
    <citation type="journal article" date="2011" name="Stand. Genomic Sci.">
        <title>Complete genome sequence of Leadbetterella byssophila type strain (4M15).</title>
        <authorList>
            <person name="Abt B."/>
            <person name="Teshima H."/>
            <person name="Lucas S."/>
            <person name="Lapidus A."/>
            <person name="Del Rio T.G."/>
            <person name="Nolan M."/>
            <person name="Tice H."/>
            <person name="Cheng J.F."/>
            <person name="Pitluck S."/>
            <person name="Liolios K."/>
            <person name="Pagani I."/>
            <person name="Ivanova N."/>
            <person name="Mavromatis K."/>
            <person name="Pati A."/>
            <person name="Tapia R."/>
            <person name="Han C."/>
            <person name="Goodwin L."/>
            <person name="Chen A."/>
            <person name="Palaniappan K."/>
            <person name="Land M."/>
            <person name="Hauser L."/>
            <person name="Chang Y.J."/>
            <person name="Jeffries C.D."/>
            <person name="Rohde M."/>
            <person name="Goker M."/>
            <person name="Tindall B.J."/>
            <person name="Detter J.C."/>
            <person name="Woyke T."/>
            <person name="Bristow J."/>
            <person name="Eisen J.A."/>
            <person name="Markowitz V."/>
            <person name="Hugenholtz P."/>
            <person name="Klenk H.P."/>
            <person name="Kyrpides N.C."/>
        </authorList>
    </citation>
    <scope>NUCLEOTIDE SEQUENCE [LARGE SCALE GENOMIC DNA]</scope>
    <source>
        <strain evidence="10">DSM 17132 / JCM 16389 / KACC 11308 / NBRC 106382 / 4M15</strain>
    </source>
</reference>
<dbReference type="SUPFAM" id="SSF102114">
    <property type="entry name" value="Radical SAM enzymes"/>
    <property type="match status" value="1"/>
</dbReference>
<dbReference type="Pfam" id="PF13186">
    <property type="entry name" value="SPASM"/>
    <property type="match status" value="1"/>
</dbReference>
<dbReference type="InterPro" id="IPR034391">
    <property type="entry name" value="AdoMet-like_SPASM_containing"/>
</dbReference>
<accession>E4RWS5</accession>
<dbReference type="CDD" id="cd01335">
    <property type="entry name" value="Radical_SAM"/>
    <property type="match status" value="1"/>
</dbReference>
<keyword evidence="10" id="KW-1185">Reference proteome</keyword>
<dbReference type="PANTHER" id="PTHR11228:SF7">
    <property type="entry name" value="PQQA PEPTIDE CYCLASE"/>
    <property type="match status" value="1"/>
</dbReference>
<dbReference type="KEGG" id="lby:Lbys_0470"/>
<dbReference type="PANTHER" id="PTHR11228">
    <property type="entry name" value="RADICAL SAM DOMAIN PROTEIN"/>
    <property type="match status" value="1"/>
</dbReference>
<evidence type="ECO:0000313" key="9">
    <source>
        <dbReference type="EMBL" id="ADQ16244.1"/>
    </source>
</evidence>
<dbReference type="GO" id="GO:0003824">
    <property type="term" value="F:catalytic activity"/>
    <property type="evidence" value="ECO:0007669"/>
    <property type="project" value="InterPro"/>
</dbReference>
<feature type="domain" description="4Fe4S-binding SPASM" evidence="8">
    <location>
        <begin position="264"/>
        <end position="330"/>
    </location>
</feature>
<organism evidence="9 10">
    <name type="scientific">Leadbetterella byssophila (strain DSM 17132 / JCM 16389 / KACC 11308 / NBRC 106382 / 4M15)</name>
    <dbReference type="NCBI Taxonomy" id="649349"/>
    <lineage>
        <taxon>Bacteria</taxon>
        <taxon>Pseudomonadati</taxon>
        <taxon>Bacteroidota</taxon>
        <taxon>Cytophagia</taxon>
        <taxon>Cytophagales</taxon>
        <taxon>Leadbetterellaceae</taxon>
        <taxon>Leadbetterella</taxon>
    </lineage>
</organism>
<dbReference type="HOGENOM" id="CLU_009273_1_2_10"/>
<dbReference type="EMBL" id="CP002305">
    <property type="protein sequence ID" value="ADQ16244.1"/>
    <property type="molecule type" value="Genomic_DNA"/>
</dbReference>
<dbReference type="eggNOG" id="COG0535">
    <property type="taxonomic scope" value="Bacteria"/>
</dbReference>
<dbReference type="InterPro" id="IPR050377">
    <property type="entry name" value="Radical_SAM_PqqE_MftC-like"/>
</dbReference>
<dbReference type="InterPro" id="IPR058240">
    <property type="entry name" value="rSAM_sf"/>
</dbReference>
<evidence type="ECO:0000256" key="6">
    <source>
        <dbReference type="ARBA" id="ARBA00023014"/>
    </source>
</evidence>
<reference key="1">
    <citation type="submission" date="2010-11" db="EMBL/GenBank/DDBJ databases">
        <title>The complete genome of Leadbetterella byssophila DSM 17132.</title>
        <authorList>
            <consortium name="US DOE Joint Genome Institute (JGI-PGF)"/>
            <person name="Lucas S."/>
            <person name="Copeland A."/>
            <person name="Lapidus A."/>
            <person name="Glavina del Rio T."/>
            <person name="Dalin E."/>
            <person name="Tice H."/>
            <person name="Bruce D."/>
            <person name="Goodwin L."/>
            <person name="Pitluck S."/>
            <person name="Kyrpides N."/>
            <person name="Mavromatis K."/>
            <person name="Ivanova N."/>
            <person name="Teshima H."/>
            <person name="Brettin T."/>
            <person name="Detter J.C."/>
            <person name="Han C."/>
            <person name="Tapia R."/>
            <person name="Land M."/>
            <person name="Hauser L."/>
            <person name="Markowitz V."/>
            <person name="Cheng J.-F."/>
            <person name="Hugenholtz P."/>
            <person name="Woyke T."/>
            <person name="Wu D."/>
            <person name="Tindall B."/>
            <person name="Pomrenke H.G."/>
            <person name="Brambilla E."/>
            <person name="Klenk H.-P."/>
            <person name="Eisen J.A."/>
        </authorList>
    </citation>
    <scope>NUCLEOTIDE SEQUENCE [LARGE SCALE GENOMIC DNA]</scope>
    <source>
        <strain>DSM 17132</strain>
    </source>
</reference>
<name>E4RWS5_LEAB4</name>
<evidence type="ECO:0000313" key="10">
    <source>
        <dbReference type="Proteomes" id="UP000007435"/>
    </source>
</evidence>
<evidence type="ECO:0000259" key="8">
    <source>
        <dbReference type="Pfam" id="PF13186"/>
    </source>
</evidence>
<dbReference type="InterPro" id="IPR013785">
    <property type="entry name" value="Aldolase_TIM"/>
</dbReference>
<dbReference type="RefSeq" id="WP_013407298.1">
    <property type="nucleotide sequence ID" value="NC_014655.1"/>
</dbReference>
<keyword evidence="3" id="KW-0949">S-adenosyl-L-methionine</keyword>
<sequence>MWRDKINFLSKLTPKRVSNALGLVSSFAMSRWNKSAQAKYLPVALAVEPTTSCNLRCPECPSGLRSFTRPTGMLRKDMFEKLMDEIGDTLMYLTFYFQGEPYLHKDFLGMVEKATKKGIYTSTSTNAHYLHYDNALATVKSGLDRLIISIDGTTQDVYTQYRVGGNLNKVLEGTKNIIRAKKELNSRTPHVIFQFLVVKPNEHQMAEVKALAKDLGVDELRFKTAQIYDYENGSELIPENDRFSRYQRVGEGKWAIKNKLIDHCWKMWHSAVVTWDGIVVPCCFDKDAEYRMGNVSEKSFNEVWFSSTYTKFRAQLIKGRKHIEMCKNCTEGTKIWG</sequence>
<keyword evidence="4" id="KW-0479">Metal-binding</keyword>
<keyword evidence="5" id="KW-0408">Iron</keyword>
<dbReference type="InterPro" id="IPR023885">
    <property type="entry name" value="4Fe4S-binding_SPASM_dom"/>
</dbReference>
<keyword evidence="2" id="KW-0004">4Fe-4S</keyword>